<evidence type="ECO:0000313" key="3">
    <source>
        <dbReference type="EMBL" id="KKU04784.1"/>
    </source>
</evidence>
<feature type="domain" description="Glutaredoxin" evidence="2">
    <location>
        <begin position="4"/>
        <end position="62"/>
    </location>
</feature>
<dbReference type="AlphaFoldDB" id="A0A0G1M908"/>
<dbReference type="InterPro" id="IPR002109">
    <property type="entry name" value="Glutaredoxin"/>
</dbReference>
<dbReference type="SUPFAM" id="SSF52833">
    <property type="entry name" value="Thioredoxin-like"/>
    <property type="match status" value="1"/>
</dbReference>
<dbReference type="PANTHER" id="PTHR34386:SF1">
    <property type="entry name" value="GLUTAREDOXIN-LIKE PROTEIN NRDH"/>
    <property type="match status" value="1"/>
</dbReference>
<protein>
    <submittedName>
        <fullName evidence="3">Glutaredoxin</fullName>
    </submittedName>
</protein>
<dbReference type="Proteomes" id="UP000034696">
    <property type="component" value="Unassembled WGS sequence"/>
</dbReference>
<dbReference type="GO" id="GO:0045454">
    <property type="term" value="P:cell redox homeostasis"/>
    <property type="evidence" value="ECO:0007669"/>
    <property type="project" value="TreeGrafter"/>
</dbReference>
<dbReference type="InterPro" id="IPR051548">
    <property type="entry name" value="Grx-like_ET"/>
</dbReference>
<dbReference type="CDD" id="cd02976">
    <property type="entry name" value="NrdH"/>
    <property type="match status" value="1"/>
</dbReference>
<sequence>MKNVTIYSTPTCSYCKAAKAFFKEHNVAYTEKDVAGDAAARAEMVEKSGQMGVPIIFVDTDMIVGFDEGRLKQLLAIA</sequence>
<dbReference type="NCBIfam" id="TIGR02196">
    <property type="entry name" value="GlrX_YruB"/>
    <property type="match status" value="1"/>
</dbReference>
<comment type="similarity">
    <text evidence="1">Belongs to the ArsC family.</text>
</comment>
<dbReference type="InterPro" id="IPR006660">
    <property type="entry name" value="Arsenate_reductase-like"/>
</dbReference>
<comment type="caution">
    <text evidence="3">The sequence shown here is derived from an EMBL/GenBank/DDBJ whole genome shotgun (WGS) entry which is preliminary data.</text>
</comment>
<organism evidence="3 4">
    <name type="scientific">Candidatus Giovannonibacteria bacterium GW2011_GWA2_45_21</name>
    <dbReference type="NCBI Taxonomy" id="1618649"/>
    <lineage>
        <taxon>Bacteria</taxon>
        <taxon>Candidatus Giovannoniibacteriota</taxon>
    </lineage>
</organism>
<dbReference type="GO" id="GO:0009055">
    <property type="term" value="F:electron transfer activity"/>
    <property type="evidence" value="ECO:0007669"/>
    <property type="project" value="TreeGrafter"/>
</dbReference>
<evidence type="ECO:0000256" key="1">
    <source>
        <dbReference type="PROSITE-ProRule" id="PRU01282"/>
    </source>
</evidence>
<proteinExistence type="inferred from homology"/>
<dbReference type="EMBL" id="LCKT01000009">
    <property type="protein sequence ID" value="KKU04784.1"/>
    <property type="molecule type" value="Genomic_DNA"/>
</dbReference>
<name>A0A0G1M908_9BACT</name>
<dbReference type="Pfam" id="PF00462">
    <property type="entry name" value="Glutaredoxin"/>
    <property type="match status" value="1"/>
</dbReference>
<dbReference type="Gene3D" id="3.40.30.10">
    <property type="entry name" value="Glutaredoxin"/>
    <property type="match status" value="1"/>
</dbReference>
<reference evidence="3 4" key="1">
    <citation type="journal article" date="2015" name="Nature">
        <title>rRNA introns, odd ribosomes, and small enigmatic genomes across a large radiation of phyla.</title>
        <authorList>
            <person name="Brown C.T."/>
            <person name="Hug L.A."/>
            <person name="Thomas B.C."/>
            <person name="Sharon I."/>
            <person name="Castelle C.J."/>
            <person name="Singh A."/>
            <person name="Wilkins M.J."/>
            <person name="Williams K.H."/>
            <person name="Banfield J.F."/>
        </authorList>
    </citation>
    <scope>NUCLEOTIDE SEQUENCE [LARGE SCALE GENOMIC DNA]</scope>
</reference>
<gene>
    <name evidence="3" type="ORF">UX06_C0009G0015</name>
</gene>
<dbReference type="PANTHER" id="PTHR34386">
    <property type="entry name" value="GLUTAREDOXIN"/>
    <property type="match status" value="1"/>
</dbReference>
<evidence type="ECO:0000259" key="2">
    <source>
        <dbReference type="Pfam" id="PF00462"/>
    </source>
</evidence>
<dbReference type="PROSITE" id="PS51353">
    <property type="entry name" value="ARSC"/>
    <property type="match status" value="1"/>
</dbReference>
<dbReference type="InterPro" id="IPR036249">
    <property type="entry name" value="Thioredoxin-like_sf"/>
</dbReference>
<dbReference type="InterPro" id="IPR011911">
    <property type="entry name" value="GlrX_YruB"/>
</dbReference>
<evidence type="ECO:0000313" key="4">
    <source>
        <dbReference type="Proteomes" id="UP000034696"/>
    </source>
</evidence>
<accession>A0A0G1M908</accession>
<dbReference type="PROSITE" id="PS51354">
    <property type="entry name" value="GLUTAREDOXIN_2"/>
    <property type="match status" value="1"/>
</dbReference>